<dbReference type="InterPro" id="IPR033648">
    <property type="entry name" value="AAR2_C"/>
</dbReference>
<reference evidence="5 6" key="1">
    <citation type="journal article" date="2010" name="Plant Cell">
        <title>The Chlorella variabilis NC64A genome reveals adaptation to photosymbiosis, coevolution with viruses, and cryptic sex.</title>
        <authorList>
            <person name="Blanc G."/>
            <person name="Duncan G."/>
            <person name="Agarkova I."/>
            <person name="Borodovsky M."/>
            <person name="Gurnon J."/>
            <person name="Kuo A."/>
            <person name="Lindquist E."/>
            <person name="Lucas S."/>
            <person name="Pangilinan J."/>
            <person name="Polle J."/>
            <person name="Salamov A."/>
            <person name="Terry A."/>
            <person name="Yamada T."/>
            <person name="Dunigan D.D."/>
            <person name="Grigoriev I.V."/>
            <person name="Claverie J.M."/>
            <person name="Van Etten J.L."/>
        </authorList>
    </citation>
    <scope>NUCLEOTIDE SEQUENCE [LARGE SCALE GENOMIC DNA]</scope>
    <source>
        <strain evidence="5 6">NC64A</strain>
    </source>
</reference>
<dbReference type="InterPro" id="IPR038514">
    <property type="entry name" value="AAR2_C_sf"/>
</dbReference>
<evidence type="ECO:0008006" key="7">
    <source>
        <dbReference type="Google" id="ProtNLM"/>
    </source>
</evidence>
<evidence type="ECO:0000256" key="1">
    <source>
        <dbReference type="ARBA" id="ARBA00006281"/>
    </source>
</evidence>
<feature type="domain" description="AAR2 N-terminal" evidence="4">
    <location>
        <begin position="13"/>
        <end position="144"/>
    </location>
</feature>
<dbReference type="Gene3D" id="1.25.40.550">
    <property type="entry name" value="Aar2, C-terminal domain-like"/>
    <property type="match status" value="1"/>
</dbReference>
<dbReference type="OMA" id="CAFSDII"/>
<accession>E1ZMG9</accession>
<dbReference type="Pfam" id="PF20981">
    <property type="entry name" value="AAR2_1st"/>
    <property type="match status" value="1"/>
</dbReference>
<dbReference type="Gene3D" id="2.60.34.20">
    <property type="match status" value="1"/>
</dbReference>
<dbReference type="InterPro" id="IPR033647">
    <property type="entry name" value="Aar2_N"/>
</dbReference>
<evidence type="ECO:0000313" key="6">
    <source>
        <dbReference type="Proteomes" id="UP000008141"/>
    </source>
</evidence>
<feature type="non-terminal residue" evidence="5">
    <location>
        <position position="320"/>
    </location>
</feature>
<dbReference type="GeneID" id="17352553"/>
<gene>
    <name evidence="5" type="ORF">CHLNCDRAFT_9330</name>
</gene>
<dbReference type="GO" id="GO:0000244">
    <property type="term" value="P:spliceosomal tri-snRNP complex assembly"/>
    <property type="evidence" value="ECO:0007669"/>
    <property type="project" value="TreeGrafter"/>
</dbReference>
<protein>
    <recommendedName>
        <fullName evidence="7">AAR2 splicing factor homolog</fullName>
    </recommendedName>
</protein>
<feature type="non-terminal residue" evidence="5">
    <location>
        <position position="1"/>
    </location>
</feature>
<dbReference type="PANTHER" id="PTHR12689">
    <property type="entry name" value="A1 CISTRON SPLICING FACTOR AAR2-RELATED"/>
    <property type="match status" value="1"/>
</dbReference>
<proteinExistence type="inferred from homology"/>
<dbReference type="Proteomes" id="UP000008141">
    <property type="component" value="Unassembled WGS sequence"/>
</dbReference>
<dbReference type="PANTHER" id="PTHR12689:SF4">
    <property type="entry name" value="PROTEIN AAR2 HOMOLOG"/>
    <property type="match status" value="1"/>
</dbReference>
<dbReference type="STRING" id="554065.E1ZMG9"/>
<dbReference type="InterPro" id="IPR038516">
    <property type="entry name" value="AAR2_N_sf"/>
</dbReference>
<dbReference type="CDD" id="cd13777">
    <property type="entry name" value="Aar2_N"/>
    <property type="match status" value="1"/>
</dbReference>
<name>E1ZMG9_CHLVA</name>
<dbReference type="RefSeq" id="XP_005845211.1">
    <property type="nucleotide sequence ID" value="XM_005845149.1"/>
</dbReference>
<dbReference type="InterPro" id="IPR007946">
    <property type="entry name" value="AAR2"/>
</dbReference>
<dbReference type="KEGG" id="cvr:CHLNCDRAFT_9330"/>
<sequence length="320" mass="34845">LDADSARELAQRGGTILLLDVPENTAVGVDQQTFLVGPKFKGIKMVPPGTHFISYNSSSGQGDFGPTTSFFLPIRSGQVVVRRWNGPEEVLEELEDEDEVERYAQAVRSFQLDQHLAPYDLASWNRWRQLAGHISGGVVDALQPVGGNINILAEADPSLLRPATAAEEALYEQLQKGREAAAERQQAAAEQAGNGKGGRWAAAPHAGRCFYTPLPRLVKRGGLTPQELTALNLDKSRVLEEVLTKHFKGDQEAFLGEFQFCFLAFLLGQSLEGFAQWKAFLCLMFGCDDAPLGARSQLFADFLRALHAQLAHSLAPVSGG</sequence>
<feature type="region of interest" description="Disordered" evidence="2">
    <location>
        <begin position="181"/>
        <end position="200"/>
    </location>
</feature>
<evidence type="ECO:0000313" key="5">
    <source>
        <dbReference type="EMBL" id="EFN53109.1"/>
    </source>
</evidence>
<organism evidence="6">
    <name type="scientific">Chlorella variabilis</name>
    <name type="common">Green alga</name>
    <dbReference type="NCBI Taxonomy" id="554065"/>
    <lineage>
        <taxon>Eukaryota</taxon>
        <taxon>Viridiplantae</taxon>
        <taxon>Chlorophyta</taxon>
        <taxon>core chlorophytes</taxon>
        <taxon>Trebouxiophyceae</taxon>
        <taxon>Chlorellales</taxon>
        <taxon>Chlorellaceae</taxon>
        <taxon>Chlorella clade</taxon>
        <taxon>Chlorella</taxon>
    </lineage>
</organism>
<dbReference type="FunFam" id="2.60.34.20:FF:000001">
    <property type="entry name" value="protein AAR2 homolog"/>
    <property type="match status" value="1"/>
</dbReference>
<dbReference type="EMBL" id="GL433853">
    <property type="protein sequence ID" value="EFN53109.1"/>
    <property type="molecule type" value="Genomic_DNA"/>
</dbReference>
<feature type="compositionally biased region" description="Low complexity" evidence="2">
    <location>
        <begin position="183"/>
        <end position="192"/>
    </location>
</feature>
<evidence type="ECO:0000256" key="2">
    <source>
        <dbReference type="SAM" id="MobiDB-lite"/>
    </source>
</evidence>
<dbReference type="FunCoup" id="E1ZMG9">
    <property type="interactions" value="1567"/>
</dbReference>
<dbReference type="Pfam" id="PF05282">
    <property type="entry name" value="AAR2"/>
    <property type="match status" value="1"/>
</dbReference>
<evidence type="ECO:0000259" key="3">
    <source>
        <dbReference type="Pfam" id="PF05282"/>
    </source>
</evidence>
<dbReference type="eggNOG" id="KOG3937">
    <property type="taxonomic scope" value="Eukaryota"/>
</dbReference>
<dbReference type="OrthoDB" id="201752at2759"/>
<evidence type="ECO:0000259" key="4">
    <source>
        <dbReference type="Pfam" id="PF20981"/>
    </source>
</evidence>
<feature type="domain" description="AAR2 C-terminal" evidence="3">
    <location>
        <begin position="211"/>
        <end position="312"/>
    </location>
</feature>
<dbReference type="InParanoid" id="E1ZMG9"/>
<dbReference type="AlphaFoldDB" id="E1ZMG9"/>
<comment type="similarity">
    <text evidence="1">Belongs to the AAR2 family.</text>
</comment>
<dbReference type="CDD" id="cd13778">
    <property type="entry name" value="Aar2_C"/>
    <property type="match status" value="1"/>
</dbReference>
<keyword evidence="6" id="KW-1185">Reference proteome</keyword>